<name>A0A101RY95_9ACTN</name>
<proteinExistence type="predicted"/>
<evidence type="ECO:0000313" key="2">
    <source>
        <dbReference type="Proteomes" id="UP000053669"/>
    </source>
</evidence>
<dbReference type="InterPro" id="IPR036689">
    <property type="entry name" value="ESAT-6-like_sf"/>
</dbReference>
<dbReference type="Proteomes" id="UP000053669">
    <property type="component" value="Unassembled WGS sequence"/>
</dbReference>
<dbReference type="RefSeq" id="WP_057616772.1">
    <property type="nucleotide sequence ID" value="NZ_CP108346.1"/>
</dbReference>
<dbReference type="STRING" id="58343.AQJ46_30585"/>
<dbReference type="EMBL" id="LMWU01000030">
    <property type="protein sequence ID" value="KUN63949.1"/>
    <property type="molecule type" value="Genomic_DNA"/>
</dbReference>
<dbReference type="Gene3D" id="1.10.287.1060">
    <property type="entry name" value="ESAT-6-like"/>
    <property type="match status" value="1"/>
</dbReference>
<comment type="caution">
    <text evidence="1">The sequence shown here is derived from an EMBL/GenBank/DDBJ whole genome shotgun (WGS) entry which is preliminary data.</text>
</comment>
<sequence>MADFQIDVDRMKTLINRLDQVDDRMRGAQERLNKVGPKGLGTDGLDNACDDFQDDWGDGIKRIADGAKQLHEGLQKTLEAYQSTDQDLQKGFSQK</sequence>
<accession>A0A101RY95</accession>
<protein>
    <recommendedName>
        <fullName evidence="3">ESAT-6-like protein</fullName>
    </recommendedName>
</protein>
<evidence type="ECO:0000313" key="1">
    <source>
        <dbReference type="EMBL" id="KUN63949.1"/>
    </source>
</evidence>
<gene>
    <name evidence="1" type="ORF">AQJ46_30585</name>
</gene>
<dbReference type="AlphaFoldDB" id="A0A101RY95"/>
<evidence type="ECO:0008006" key="3">
    <source>
        <dbReference type="Google" id="ProtNLM"/>
    </source>
</evidence>
<organism evidence="1 2">
    <name type="scientific">Streptomyces canus</name>
    <dbReference type="NCBI Taxonomy" id="58343"/>
    <lineage>
        <taxon>Bacteria</taxon>
        <taxon>Bacillati</taxon>
        <taxon>Actinomycetota</taxon>
        <taxon>Actinomycetes</taxon>
        <taxon>Kitasatosporales</taxon>
        <taxon>Streptomycetaceae</taxon>
        <taxon>Streptomyces</taxon>
        <taxon>Streptomyces aurantiacus group</taxon>
    </lineage>
</organism>
<dbReference type="SUPFAM" id="SSF140453">
    <property type="entry name" value="EsxAB dimer-like"/>
    <property type="match status" value="1"/>
</dbReference>
<reference evidence="1 2" key="1">
    <citation type="submission" date="2015-10" db="EMBL/GenBank/DDBJ databases">
        <title>Draft genome sequence of Streptomyces canus DSM 40017, type strain for the species Streptomyces canus.</title>
        <authorList>
            <person name="Ruckert C."/>
            <person name="Winkler A."/>
            <person name="Kalinowski J."/>
            <person name="Kampfer P."/>
            <person name="Glaeser S."/>
        </authorList>
    </citation>
    <scope>NUCLEOTIDE SEQUENCE [LARGE SCALE GENOMIC DNA]</scope>
    <source>
        <strain evidence="1 2">DSM 40017</strain>
    </source>
</reference>